<reference evidence="2" key="1">
    <citation type="journal article" date="2017" name="Nature">
        <title>The sunflower genome provides insights into oil metabolism, flowering and Asterid evolution.</title>
        <authorList>
            <person name="Badouin H."/>
            <person name="Gouzy J."/>
            <person name="Grassa C.J."/>
            <person name="Murat F."/>
            <person name="Staton S.E."/>
            <person name="Cottret L."/>
            <person name="Lelandais-Briere C."/>
            <person name="Owens G.L."/>
            <person name="Carrere S."/>
            <person name="Mayjonade B."/>
            <person name="Legrand L."/>
            <person name="Gill N."/>
            <person name="Kane N.C."/>
            <person name="Bowers J.E."/>
            <person name="Hubner S."/>
            <person name="Bellec A."/>
            <person name="Berard A."/>
            <person name="Berges H."/>
            <person name="Blanchet N."/>
            <person name="Boniface M.C."/>
            <person name="Brunel D."/>
            <person name="Catrice O."/>
            <person name="Chaidir N."/>
            <person name="Claudel C."/>
            <person name="Donnadieu C."/>
            <person name="Faraut T."/>
            <person name="Fievet G."/>
            <person name="Helmstetter N."/>
            <person name="King M."/>
            <person name="Knapp S.J."/>
            <person name="Lai Z."/>
            <person name="Le Paslier M.C."/>
            <person name="Lippi Y."/>
            <person name="Lorenzon L."/>
            <person name="Mandel J.R."/>
            <person name="Marage G."/>
            <person name="Marchand G."/>
            <person name="Marquand E."/>
            <person name="Bret-Mestries E."/>
            <person name="Morien E."/>
            <person name="Nambeesan S."/>
            <person name="Nguyen T."/>
            <person name="Pegot-Espagnet P."/>
            <person name="Pouilly N."/>
            <person name="Raftis F."/>
            <person name="Sallet E."/>
            <person name="Schiex T."/>
            <person name="Thomas J."/>
            <person name="Vandecasteele C."/>
            <person name="Vares D."/>
            <person name="Vear F."/>
            <person name="Vautrin S."/>
            <person name="Crespi M."/>
            <person name="Mangin B."/>
            <person name="Burke J.M."/>
            <person name="Salse J."/>
            <person name="Munos S."/>
            <person name="Vincourt P."/>
            <person name="Rieseberg L.H."/>
            <person name="Langlade N.B."/>
        </authorList>
    </citation>
    <scope>NUCLEOTIDE SEQUENCE</scope>
    <source>
        <tissue evidence="2">Leaves</tissue>
    </source>
</reference>
<feature type="transmembrane region" description="Helical" evidence="1">
    <location>
        <begin position="33"/>
        <end position="64"/>
    </location>
</feature>
<dbReference type="AlphaFoldDB" id="A0A9K3I229"/>
<accession>A0A9K3I229</accession>
<protein>
    <submittedName>
        <fullName evidence="2">Uncharacterized protein</fullName>
    </submittedName>
</protein>
<evidence type="ECO:0000313" key="3">
    <source>
        <dbReference type="Proteomes" id="UP000215914"/>
    </source>
</evidence>
<dbReference type="EMBL" id="MNCJ02000324">
    <property type="protein sequence ID" value="KAF5788949.1"/>
    <property type="molecule type" value="Genomic_DNA"/>
</dbReference>
<organism evidence="2 3">
    <name type="scientific">Helianthus annuus</name>
    <name type="common">Common sunflower</name>
    <dbReference type="NCBI Taxonomy" id="4232"/>
    <lineage>
        <taxon>Eukaryota</taxon>
        <taxon>Viridiplantae</taxon>
        <taxon>Streptophyta</taxon>
        <taxon>Embryophyta</taxon>
        <taxon>Tracheophyta</taxon>
        <taxon>Spermatophyta</taxon>
        <taxon>Magnoliopsida</taxon>
        <taxon>eudicotyledons</taxon>
        <taxon>Gunneridae</taxon>
        <taxon>Pentapetalae</taxon>
        <taxon>asterids</taxon>
        <taxon>campanulids</taxon>
        <taxon>Asterales</taxon>
        <taxon>Asteraceae</taxon>
        <taxon>Asteroideae</taxon>
        <taxon>Heliantheae alliance</taxon>
        <taxon>Heliantheae</taxon>
        <taxon>Helianthus</taxon>
    </lineage>
</organism>
<evidence type="ECO:0000313" key="2">
    <source>
        <dbReference type="EMBL" id="KAF5788949.1"/>
    </source>
</evidence>
<gene>
    <name evidence="2" type="ORF">HanXRQr2_Chr09g0365151</name>
</gene>
<dbReference type="Gramene" id="mRNA:HanXRQr2_Chr09g0365151">
    <property type="protein sequence ID" value="CDS:HanXRQr2_Chr09g0365151.1"/>
    <property type="gene ID" value="HanXRQr2_Chr09g0365151"/>
</dbReference>
<proteinExistence type="predicted"/>
<keyword evidence="1" id="KW-0812">Transmembrane</keyword>
<name>A0A9K3I229_HELAN</name>
<dbReference type="Proteomes" id="UP000215914">
    <property type="component" value="Unassembled WGS sequence"/>
</dbReference>
<evidence type="ECO:0000256" key="1">
    <source>
        <dbReference type="SAM" id="Phobius"/>
    </source>
</evidence>
<keyword evidence="3" id="KW-1185">Reference proteome</keyword>
<sequence>MDRFSCLPDPITHLEWVTNPSRYPSFFPYKLKYYVFLSCNLSLLPLMVVSCFYYSVIVSVFIILKFGTKKKNFAVIRL</sequence>
<keyword evidence="1" id="KW-1133">Transmembrane helix</keyword>
<reference evidence="2" key="2">
    <citation type="submission" date="2020-06" db="EMBL/GenBank/DDBJ databases">
        <title>Helianthus annuus Genome sequencing and assembly Release 2.</title>
        <authorList>
            <person name="Gouzy J."/>
            <person name="Langlade N."/>
            <person name="Munos S."/>
        </authorList>
    </citation>
    <scope>NUCLEOTIDE SEQUENCE</scope>
    <source>
        <tissue evidence="2">Leaves</tissue>
    </source>
</reference>
<comment type="caution">
    <text evidence="2">The sequence shown here is derived from an EMBL/GenBank/DDBJ whole genome shotgun (WGS) entry which is preliminary data.</text>
</comment>
<keyword evidence="1" id="KW-0472">Membrane</keyword>